<proteinExistence type="predicted"/>
<name>A0A2T6ZVP1_TUBBO</name>
<accession>A0A2T6ZVP1</accession>
<gene>
    <name evidence="2" type="ORF">B9Z19DRAFT_1081473</name>
</gene>
<dbReference type="EMBL" id="NESQ01000089">
    <property type="protein sequence ID" value="PUU79525.1"/>
    <property type="molecule type" value="Genomic_DNA"/>
</dbReference>
<keyword evidence="3" id="KW-1185">Reference proteome</keyword>
<evidence type="ECO:0008006" key="4">
    <source>
        <dbReference type="Google" id="ProtNLM"/>
    </source>
</evidence>
<dbReference type="Proteomes" id="UP000244722">
    <property type="component" value="Unassembled WGS sequence"/>
</dbReference>
<keyword evidence="1" id="KW-0732">Signal</keyword>
<reference evidence="2 3" key="1">
    <citation type="submission" date="2017-04" db="EMBL/GenBank/DDBJ databases">
        <title>Draft genome sequence of Tuber borchii Vittad., a whitish edible truffle.</title>
        <authorList>
            <consortium name="DOE Joint Genome Institute"/>
            <person name="Murat C."/>
            <person name="Kuo A."/>
            <person name="Barry K.W."/>
            <person name="Clum A."/>
            <person name="Dockter R.B."/>
            <person name="Fauchery L."/>
            <person name="Iotti M."/>
            <person name="Kohler A."/>
            <person name="Labutti K."/>
            <person name="Lindquist E.A."/>
            <person name="Lipzen A."/>
            <person name="Ohm R.A."/>
            <person name="Wang M."/>
            <person name="Grigoriev I.V."/>
            <person name="Zambonelli A."/>
            <person name="Martin F.M."/>
        </authorList>
    </citation>
    <scope>NUCLEOTIDE SEQUENCE [LARGE SCALE GENOMIC DNA]</scope>
    <source>
        <strain evidence="2 3">Tbo3840</strain>
    </source>
</reference>
<protein>
    <recommendedName>
        <fullName evidence="4">Hydrophobin</fullName>
    </recommendedName>
</protein>
<organism evidence="2 3">
    <name type="scientific">Tuber borchii</name>
    <name type="common">White truffle</name>
    <dbReference type="NCBI Taxonomy" id="42251"/>
    <lineage>
        <taxon>Eukaryota</taxon>
        <taxon>Fungi</taxon>
        <taxon>Dikarya</taxon>
        <taxon>Ascomycota</taxon>
        <taxon>Pezizomycotina</taxon>
        <taxon>Pezizomycetes</taxon>
        <taxon>Pezizales</taxon>
        <taxon>Tuberaceae</taxon>
        <taxon>Tuber</taxon>
    </lineage>
</organism>
<dbReference type="AlphaFoldDB" id="A0A2T6ZVP1"/>
<evidence type="ECO:0000313" key="2">
    <source>
        <dbReference type="EMBL" id="PUU79525.1"/>
    </source>
</evidence>
<feature type="signal peptide" evidence="1">
    <location>
        <begin position="1"/>
        <end position="19"/>
    </location>
</feature>
<sequence>MKTLKCLLLLFPFVAIARSTSSGAGAPVPVCHDTGIVDYTLSLSLSPTTAPERRSKELPTNRTTDGELFRRVVGGIAVAVLVAVV</sequence>
<evidence type="ECO:0000256" key="1">
    <source>
        <dbReference type="SAM" id="SignalP"/>
    </source>
</evidence>
<feature type="chain" id="PRO_5015588566" description="Hydrophobin" evidence="1">
    <location>
        <begin position="20"/>
        <end position="85"/>
    </location>
</feature>
<comment type="caution">
    <text evidence="2">The sequence shown here is derived from an EMBL/GenBank/DDBJ whole genome shotgun (WGS) entry which is preliminary data.</text>
</comment>
<evidence type="ECO:0000313" key="3">
    <source>
        <dbReference type="Proteomes" id="UP000244722"/>
    </source>
</evidence>